<dbReference type="Ensembl" id="ENSBJAT00000001492.1">
    <property type="protein sequence ID" value="ENSBJAP00000001458.1"/>
    <property type="gene ID" value="ENSBJAG00000001103.1"/>
</dbReference>
<dbReference type="Proteomes" id="UP000694555">
    <property type="component" value="Unplaced"/>
</dbReference>
<reference evidence="4" key="1">
    <citation type="submission" date="2025-08" db="UniProtKB">
        <authorList>
            <consortium name="Ensembl"/>
        </authorList>
    </citation>
    <scope>IDENTIFICATION</scope>
</reference>
<dbReference type="GO" id="GO:0042554">
    <property type="term" value="P:superoxide anion generation"/>
    <property type="evidence" value="ECO:0007669"/>
    <property type="project" value="TreeGrafter"/>
</dbReference>
<sequence length="318" mass="34995">MQVPLGEFFRPRKKEVEQLDSKDFLGKPKVISSIIPNDEYIGFEPLRPQKQGFYEPSADALRDSESGYYRVLSHYYPEDSEKLAVKASSLVFVLARGVDGWATVIHDGQKLRIPSSLLEPASKMDKWKISNGIPLPPAQVPPCRLHVKQKPESPGGENASLNDAQMDFKIPLTHGEASSSTDRPVVLRACCECTVVVRAGEVPSLPDLRALLRERFGQQAERGKLRYTAAQPGPLALSVHECVCDGVAVAIPLRIQTCVWSPGNVGLRPKYSSRISAHRLPCRANLTMAFGLENSMCSMGFGGPKDLSQETVPWSRNG</sequence>
<dbReference type="SUPFAM" id="SSF54277">
    <property type="entry name" value="CAD &amp; PB1 domains"/>
    <property type="match status" value="1"/>
</dbReference>
<dbReference type="Gene3D" id="2.30.30.40">
    <property type="entry name" value="SH3 Domains"/>
    <property type="match status" value="1"/>
</dbReference>
<accession>A0A8B9Z8T6</accession>
<dbReference type="GO" id="GO:0016176">
    <property type="term" value="F:superoxide-generating NADPH oxidase activator activity"/>
    <property type="evidence" value="ECO:0007669"/>
    <property type="project" value="TreeGrafter"/>
</dbReference>
<dbReference type="SUPFAM" id="SSF50044">
    <property type="entry name" value="SH3-domain"/>
    <property type="match status" value="1"/>
</dbReference>
<keyword evidence="5" id="KW-1185">Reference proteome</keyword>
<evidence type="ECO:0000256" key="1">
    <source>
        <dbReference type="ARBA" id="ARBA00022443"/>
    </source>
</evidence>
<dbReference type="InterPro" id="IPR001452">
    <property type="entry name" value="SH3_domain"/>
</dbReference>
<proteinExistence type="predicted"/>
<dbReference type="Gene3D" id="3.10.20.90">
    <property type="entry name" value="Phosphatidylinositol 3-kinase Catalytic Subunit, Chain A, domain 1"/>
    <property type="match status" value="1"/>
</dbReference>
<dbReference type="PROSITE" id="PS50002">
    <property type="entry name" value="SH3"/>
    <property type="match status" value="1"/>
</dbReference>
<protein>
    <recommendedName>
        <fullName evidence="3">SH3 domain-containing protein</fullName>
    </recommendedName>
</protein>
<evidence type="ECO:0000256" key="2">
    <source>
        <dbReference type="PROSITE-ProRule" id="PRU00192"/>
    </source>
</evidence>
<dbReference type="PANTHER" id="PTHR15175:SF4">
    <property type="entry name" value="NADPH OXIDASE ACTIVATOR 1"/>
    <property type="match status" value="1"/>
</dbReference>
<name>A0A8B9Z8T6_9AVES</name>
<dbReference type="PANTHER" id="PTHR15175">
    <property type="entry name" value="NEUTROPHIL CYTOSOLIC FACTOR 2, NEUTROPHIL NADPH OXIDASE FACTOR 2"/>
    <property type="match status" value="1"/>
</dbReference>
<evidence type="ECO:0000259" key="3">
    <source>
        <dbReference type="PROSITE" id="PS50002"/>
    </source>
</evidence>
<evidence type="ECO:0000313" key="5">
    <source>
        <dbReference type="Proteomes" id="UP000694555"/>
    </source>
</evidence>
<reference evidence="4" key="2">
    <citation type="submission" date="2025-09" db="UniProtKB">
        <authorList>
            <consortium name="Ensembl"/>
        </authorList>
    </citation>
    <scope>IDENTIFICATION</scope>
</reference>
<dbReference type="InterPro" id="IPR051864">
    <property type="entry name" value="NCF2_NOXA1"/>
</dbReference>
<feature type="domain" description="SH3" evidence="3">
    <location>
        <begin position="64"/>
        <end position="123"/>
    </location>
</feature>
<dbReference type="AlphaFoldDB" id="A0A8B9Z8T6"/>
<evidence type="ECO:0000313" key="4">
    <source>
        <dbReference type="Ensembl" id="ENSBJAP00000001458.1"/>
    </source>
</evidence>
<organism evidence="4 5">
    <name type="scientific">Buteo japonicus</name>
    <dbReference type="NCBI Taxonomy" id="224669"/>
    <lineage>
        <taxon>Eukaryota</taxon>
        <taxon>Metazoa</taxon>
        <taxon>Chordata</taxon>
        <taxon>Craniata</taxon>
        <taxon>Vertebrata</taxon>
        <taxon>Euteleostomi</taxon>
        <taxon>Archelosauria</taxon>
        <taxon>Archosauria</taxon>
        <taxon>Dinosauria</taxon>
        <taxon>Saurischia</taxon>
        <taxon>Theropoda</taxon>
        <taxon>Coelurosauria</taxon>
        <taxon>Aves</taxon>
        <taxon>Neognathae</taxon>
        <taxon>Neoaves</taxon>
        <taxon>Telluraves</taxon>
        <taxon>Accipitrimorphae</taxon>
        <taxon>Accipitriformes</taxon>
        <taxon>Accipitridae</taxon>
        <taxon>Accipitrinae</taxon>
        <taxon>Buteo</taxon>
    </lineage>
</organism>
<keyword evidence="1 2" id="KW-0728">SH3 domain</keyword>
<dbReference type="InterPro" id="IPR036028">
    <property type="entry name" value="SH3-like_dom_sf"/>
</dbReference>